<dbReference type="EMBL" id="LK391710">
    <property type="protein sequence ID" value="CDR97775.1"/>
    <property type="molecule type" value="Genomic_DNA"/>
</dbReference>
<dbReference type="AlphaFoldDB" id="A0A061DES2"/>
<sequence>MVANARLWCSGLLLLTVCRLGSAPCSRLAAALSKIPRPNGGGLHATGFLSNTQWVGSNLVASAGSMPRNVLRQSPVRNSTTNYSAKRRSDVRATNVADATATGTTNLHGANPGSVLGRLWMTLKRIFGGRGARGDGLKGTGGASDASFQLPNGASGGGRRVKRWQRGCGTIRTSGELTALSGHVNVRGAGALEGARSREEHCGRSGGDVLPLLRGNDDDNHGGTPGGAHTQHADDRVHAVERRVPLLPGTAAAAGACREAVGRGFVPGGDGHCRRAAEGRHHPELQHRQPTVVHQAPARRHSELAAREHHIGGARRHAGVDRHGGGVADGDGNGAATAAAARAARSHRIATSYHTANGILMRPAVLLAAGAGILPPRPRGQTGVTEST</sequence>
<evidence type="ECO:0000313" key="4">
    <source>
        <dbReference type="Proteomes" id="UP000033188"/>
    </source>
</evidence>
<evidence type="ECO:0000313" key="3">
    <source>
        <dbReference type="EMBL" id="CDR97775.1"/>
    </source>
</evidence>
<organism evidence="3 4">
    <name type="scientific">Babesia bigemina</name>
    <dbReference type="NCBI Taxonomy" id="5866"/>
    <lineage>
        <taxon>Eukaryota</taxon>
        <taxon>Sar</taxon>
        <taxon>Alveolata</taxon>
        <taxon>Apicomplexa</taxon>
        <taxon>Aconoidasida</taxon>
        <taxon>Piroplasmida</taxon>
        <taxon>Babesiidae</taxon>
        <taxon>Babesia</taxon>
    </lineage>
</organism>
<proteinExistence type="predicted"/>
<gene>
    <name evidence="3" type="ORF">BBBOND_0402630</name>
</gene>
<keyword evidence="4" id="KW-1185">Reference proteome</keyword>
<accession>A0A061DES2</accession>
<keyword evidence="2" id="KW-0732">Signal</keyword>
<feature type="signal peptide" evidence="2">
    <location>
        <begin position="1"/>
        <end position="23"/>
    </location>
</feature>
<evidence type="ECO:0000256" key="2">
    <source>
        <dbReference type="SAM" id="SignalP"/>
    </source>
</evidence>
<name>A0A061DES2_BABBI</name>
<dbReference type="KEGG" id="bbig:BBBOND_0402630"/>
<dbReference type="Proteomes" id="UP000033188">
    <property type="component" value="Chromosome 4"/>
</dbReference>
<feature type="chain" id="PRO_5001600320" evidence="2">
    <location>
        <begin position="24"/>
        <end position="388"/>
    </location>
</feature>
<dbReference type="RefSeq" id="XP_012769961.1">
    <property type="nucleotide sequence ID" value="XM_012914507.1"/>
</dbReference>
<dbReference type="VEuPathDB" id="PiroplasmaDB:BBBOND_0402630"/>
<feature type="region of interest" description="Disordered" evidence="1">
    <location>
        <begin position="134"/>
        <end position="161"/>
    </location>
</feature>
<dbReference type="GeneID" id="24566316"/>
<reference evidence="4" key="1">
    <citation type="journal article" date="2014" name="Nucleic Acids Res.">
        <title>The evolutionary dynamics of variant antigen genes in Babesia reveal a history of genomic innovation underlying host-parasite interaction.</title>
        <authorList>
            <person name="Jackson A.P."/>
            <person name="Otto T.D."/>
            <person name="Darby A."/>
            <person name="Ramaprasad A."/>
            <person name="Xia D."/>
            <person name="Echaide I.E."/>
            <person name="Farber M."/>
            <person name="Gahlot S."/>
            <person name="Gamble J."/>
            <person name="Gupta D."/>
            <person name="Gupta Y."/>
            <person name="Jackson L."/>
            <person name="Malandrin L."/>
            <person name="Malas T.B."/>
            <person name="Moussa E."/>
            <person name="Nair M."/>
            <person name="Reid A.J."/>
            <person name="Sanders M."/>
            <person name="Sharma J."/>
            <person name="Tracey A."/>
            <person name="Quail M.A."/>
            <person name="Weir W."/>
            <person name="Wastling J.M."/>
            <person name="Hall N."/>
            <person name="Willadsen P."/>
            <person name="Lingelbach K."/>
            <person name="Shiels B."/>
            <person name="Tait A."/>
            <person name="Berriman M."/>
            <person name="Allred D.R."/>
            <person name="Pain A."/>
        </authorList>
    </citation>
    <scope>NUCLEOTIDE SEQUENCE [LARGE SCALE GENOMIC DNA]</scope>
    <source>
        <strain evidence="4">Bond</strain>
    </source>
</reference>
<protein>
    <submittedName>
        <fullName evidence="3">Uncharacterized protein</fullName>
    </submittedName>
</protein>
<evidence type="ECO:0000256" key="1">
    <source>
        <dbReference type="SAM" id="MobiDB-lite"/>
    </source>
</evidence>
<feature type="region of interest" description="Disordered" evidence="1">
    <location>
        <begin position="197"/>
        <end position="234"/>
    </location>
</feature>